<proteinExistence type="predicted"/>
<protein>
    <submittedName>
        <fullName evidence="1">Uncharacterized protein</fullName>
    </submittedName>
</protein>
<dbReference type="AlphaFoldDB" id="A0A0A9CQS5"/>
<name>A0A0A9CQS5_ARUDO</name>
<accession>A0A0A9CQS5</accession>
<dbReference type="EMBL" id="GBRH01224043">
    <property type="protein sequence ID" value="JAD73852.1"/>
    <property type="molecule type" value="Transcribed_RNA"/>
</dbReference>
<evidence type="ECO:0000313" key="1">
    <source>
        <dbReference type="EMBL" id="JAD73852.1"/>
    </source>
</evidence>
<organism evidence="1">
    <name type="scientific">Arundo donax</name>
    <name type="common">Giant reed</name>
    <name type="synonym">Donax arundinaceus</name>
    <dbReference type="NCBI Taxonomy" id="35708"/>
    <lineage>
        <taxon>Eukaryota</taxon>
        <taxon>Viridiplantae</taxon>
        <taxon>Streptophyta</taxon>
        <taxon>Embryophyta</taxon>
        <taxon>Tracheophyta</taxon>
        <taxon>Spermatophyta</taxon>
        <taxon>Magnoliopsida</taxon>
        <taxon>Liliopsida</taxon>
        <taxon>Poales</taxon>
        <taxon>Poaceae</taxon>
        <taxon>PACMAD clade</taxon>
        <taxon>Arundinoideae</taxon>
        <taxon>Arundineae</taxon>
        <taxon>Arundo</taxon>
    </lineage>
</organism>
<reference evidence="1" key="2">
    <citation type="journal article" date="2015" name="Data Brief">
        <title>Shoot transcriptome of the giant reed, Arundo donax.</title>
        <authorList>
            <person name="Barrero R.A."/>
            <person name="Guerrero F.D."/>
            <person name="Moolhuijzen P."/>
            <person name="Goolsby J.A."/>
            <person name="Tidwell J."/>
            <person name="Bellgard S.E."/>
            <person name="Bellgard M.I."/>
        </authorList>
    </citation>
    <scope>NUCLEOTIDE SEQUENCE</scope>
    <source>
        <tissue evidence="1">Shoot tissue taken approximately 20 cm above the soil surface</tissue>
    </source>
</reference>
<sequence length="43" mass="4939">MHFLFHFFGMQLLSLNSKKEPFVVNITGWKTVGSRHTGKCVQS</sequence>
<reference evidence="1" key="1">
    <citation type="submission" date="2014-09" db="EMBL/GenBank/DDBJ databases">
        <authorList>
            <person name="Magalhaes I.L.F."/>
            <person name="Oliveira U."/>
            <person name="Santos F.R."/>
            <person name="Vidigal T.H.D.A."/>
            <person name="Brescovit A.D."/>
            <person name="Santos A.J."/>
        </authorList>
    </citation>
    <scope>NUCLEOTIDE SEQUENCE</scope>
    <source>
        <tissue evidence="1">Shoot tissue taken approximately 20 cm above the soil surface</tissue>
    </source>
</reference>